<proteinExistence type="predicted"/>
<dbReference type="Pfam" id="PF20102">
    <property type="entry name" value="DUF6492"/>
    <property type="match status" value="1"/>
</dbReference>
<accession>A0A7S3JV82</accession>
<sequence length="496" mass="56811">MYLAPGAAHSWILILSSSSNVLMTEYLSNLSTEIRQIFELDLEPKLSTENFINSTTRFDEYSADGIYRRRRKRIVQMILKLSVAKIVKTANYLILDADCVLLRPATACDFNNLYGSAVVAWSPDFAQSPGEKLRVIGQYGKWIRWSGQVLGLESVDASSGFYGVTPAVLRTGLTLDLLEFLAKRYKCHDWWTKAPAFFTEYGLYFLYAQVTNRLKSEHIRCDGQLYSASLWQDTPRELLDVDLLFRRQSYTLFAVLQSIRSDTNTKDLFFSRNNQNDRVSPAESKQLVINHWTYLEANTDRSLDDRRACEGRSTAFHALTTLITRREQLGPACLTAESIRQFFSSREAILPFFTESATSVASILTECFQTKARRLNPPRNYAEEFALINLFGMIDFDKIIFFAPGTLATPTSPSLFNRPSLSALRKQASSFFDTCVLVIVPDLRLNYFPLLSKLSKRHRHKSNETSLVKFMNEEAFPKWHRHQLPDLFYLPTKSIS</sequence>
<gene>
    <name evidence="1" type="ORF">ALAG00032_LOCUS4580</name>
</gene>
<dbReference type="AlphaFoldDB" id="A0A7S3JV82"/>
<evidence type="ECO:0000313" key="1">
    <source>
        <dbReference type="EMBL" id="CAE0363839.1"/>
    </source>
</evidence>
<reference evidence="1" key="1">
    <citation type="submission" date="2021-01" db="EMBL/GenBank/DDBJ databases">
        <authorList>
            <person name="Corre E."/>
            <person name="Pelletier E."/>
            <person name="Niang G."/>
            <person name="Scheremetjew M."/>
            <person name="Finn R."/>
            <person name="Kale V."/>
            <person name="Holt S."/>
            <person name="Cochrane G."/>
            <person name="Meng A."/>
            <person name="Brown T."/>
            <person name="Cohen L."/>
        </authorList>
    </citation>
    <scope>NUCLEOTIDE SEQUENCE</scope>
    <source>
        <strain evidence="1">CCMP1510</strain>
    </source>
</reference>
<name>A0A7S3JV82_9STRA</name>
<organism evidence="1">
    <name type="scientific">Aureoumbra lagunensis</name>
    <dbReference type="NCBI Taxonomy" id="44058"/>
    <lineage>
        <taxon>Eukaryota</taxon>
        <taxon>Sar</taxon>
        <taxon>Stramenopiles</taxon>
        <taxon>Ochrophyta</taxon>
        <taxon>Pelagophyceae</taxon>
        <taxon>Pelagomonadales</taxon>
        <taxon>Aureoumbra</taxon>
    </lineage>
</organism>
<dbReference type="InterPro" id="IPR045499">
    <property type="entry name" value="DUF6492"/>
</dbReference>
<protein>
    <submittedName>
        <fullName evidence="1">Uncharacterized protein</fullName>
    </submittedName>
</protein>
<dbReference type="EMBL" id="HBIJ01006501">
    <property type="protein sequence ID" value="CAE0363839.1"/>
    <property type="molecule type" value="Transcribed_RNA"/>
</dbReference>